<dbReference type="KEGG" id="vg:55412145"/>
<accession>A0A6S4P8C7</accession>
<dbReference type="InterPro" id="IPR052892">
    <property type="entry name" value="NA-targeting_endonuclease"/>
</dbReference>
<protein>
    <submittedName>
        <fullName evidence="2">Possible endonuclease</fullName>
    </submittedName>
</protein>
<dbReference type="InterPro" id="IPR029471">
    <property type="entry name" value="HNH_5"/>
</dbReference>
<dbReference type="GO" id="GO:0004519">
    <property type="term" value="F:endonuclease activity"/>
    <property type="evidence" value="ECO:0007669"/>
    <property type="project" value="UniProtKB-KW"/>
</dbReference>
<dbReference type="InterPro" id="IPR003615">
    <property type="entry name" value="HNH_nuc"/>
</dbReference>
<organism evidence="2 3">
    <name type="scientific">uncultured phage_MedDCM-OCT-S28-C3</name>
    <dbReference type="NCBI Taxonomy" id="2740802"/>
    <lineage>
        <taxon>Viruses</taxon>
        <taxon>Duplodnaviria</taxon>
        <taxon>Heunggongvirae</taxon>
        <taxon>Uroviricota</taxon>
        <taxon>Caudoviricetes</taxon>
        <taxon>Autographivirales</taxon>
        <taxon>Pedosvirus</taxon>
        <taxon>Pedosvirus S28C3</taxon>
    </lineage>
</organism>
<evidence type="ECO:0000313" key="3">
    <source>
        <dbReference type="Proteomes" id="UP000505087"/>
    </source>
</evidence>
<dbReference type="RefSeq" id="YP_009778077.1">
    <property type="nucleotide sequence ID" value="NC_047710.1"/>
</dbReference>
<dbReference type="SMART" id="SM00507">
    <property type="entry name" value="HNHc"/>
    <property type="match status" value="1"/>
</dbReference>
<reference evidence="2 3" key="1">
    <citation type="journal article" date="2013" name="PLoS Genet.">
        <title>Expanding the Marine Virosphere Using Metagenomics.</title>
        <authorList>
            <person name="Mizuno C.M."/>
            <person name="Rodriguez-Valera F."/>
            <person name="Kimes N.E."/>
            <person name="Ghai R."/>
        </authorList>
    </citation>
    <scope>NUCLEOTIDE SEQUENCE [LARGE SCALE GENOMIC DNA]</scope>
    <source>
        <strain evidence="2">UvMED-CGR-U-MedDCM-OCT-S28-C3</strain>
    </source>
</reference>
<feature type="domain" description="HNH nuclease" evidence="1">
    <location>
        <begin position="26"/>
        <end position="79"/>
    </location>
</feature>
<sequence length="109" mass="12892">MTPLFPTPDHYLYNLIAMTSPEAKRLWRRTIKEYFGKTCVYCGETYELHELTLDHVHPRTYGGEDITSNLVPSCKRCNQAKGSNHWLTWMRQTFGINRLRETLIYSHIK</sequence>
<name>A0A6S4P8C7_9CAUD</name>
<proteinExistence type="predicted"/>
<evidence type="ECO:0000259" key="1">
    <source>
        <dbReference type="SMART" id="SM00507"/>
    </source>
</evidence>
<dbReference type="Pfam" id="PF14279">
    <property type="entry name" value="HNH_5"/>
    <property type="match status" value="1"/>
</dbReference>
<dbReference type="CDD" id="cd00085">
    <property type="entry name" value="HNHc"/>
    <property type="match status" value="1"/>
</dbReference>
<dbReference type="PANTHER" id="PTHR33877:SF2">
    <property type="entry name" value="OS07G0170200 PROTEIN"/>
    <property type="match status" value="1"/>
</dbReference>
<keyword evidence="2" id="KW-0255">Endonuclease</keyword>
<keyword evidence="2" id="KW-0378">Hydrolase</keyword>
<dbReference type="Proteomes" id="UP000505087">
    <property type="component" value="Segment"/>
</dbReference>
<keyword evidence="3" id="KW-1185">Reference proteome</keyword>
<dbReference type="GeneID" id="55412145"/>
<dbReference type="EMBL" id="AP013539">
    <property type="protein sequence ID" value="BAQ94019.1"/>
    <property type="molecule type" value="Genomic_DNA"/>
</dbReference>
<dbReference type="PANTHER" id="PTHR33877">
    <property type="entry name" value="SLL1193 PROTEIN"/>
    <property type="match status" value="1"/>
</dbReference>
<evidence type="ECO:0000313" key="2">
    <source>
        <dbReference type="EMBL" id="BAQ94019.1"/>
    </source>
</evidence>
<keyword evidence="2" id="KW-0540">Nuclease</keyword>
<dbReference type="Gene3D" id="1.10.30.50">
    <property type="match status" value="1"/>
</dbReference>